<feature type="region of interest" description="Disordered" evidence="1">
    <location>
        <begin position="46"/>
        <end position="70"/>
    </location>
</feature>
<accession>A0AAT9GRD4</accession>
<feature type="region of interest" description="Disordered" evidence="1">
    <location>
        <begin position="1"/>
        <end position="25"/>
    </location>
</feature>
<reference evidence="2" key="1">
    <citation type="submission" date="2024-03" db="EMBL/GenBank/DDBJ databases">
        <title>Complete genome sequence of Sulfurisphaera javensis strain KD-1.</title>
        <authorList>
            <person name="Sakai H."/>
            <person name="Nur N."/>
            <person name="Suwanto A."/>
            <person name="Kurosawa N."/>
        </authorList>
    </citation>
    <scope>NUCLEOTIDE SEQUENCE</scope>
    <source>
        <strain evidence="2">KD-1</strain>
    </source>
</reference>
<organism evidence="2">
    <name type="scientific">Sulfurisphaera javensis</name>
    <dbReference type="NCBI Taxonomy" id="2049879"/>
    <lineage>
        <taxon>Archaea</taxon>
        <taxon>Thermoproteota</taxon>
        <taxon>Thermoprotei</taxon>
        <taxon>Sulfolobales</taxon>
        <taxon>Sulfolobaceae</taxon>
        <taxon>Sulfurisphaera</taxon>
    </lineage>
</organism>
<feature type="compositionally biased region" description="Basic and acidic residues" evidence="1">
    <location>
        <begin position="46"/>
        <end position="66"/>
    </location>
</feature>
<dbReference type="AlphaFoldDB" id="A0AAT9GRD4"/>
<dbReference type="KEGG" id="sjv:SJAV_13200"/>
<protein>
    <submittedName>
        <fullName evidence="2">Uncharacterized protein</fullName>
    </submittedName>
</protein>
<evidence type="ECO:0000313" key="2">
    <source>
        <dbReference type="EMBL" id="BFH73376.1"/>
    </source>
</evidence>
<dbReference type="SUPFAM" id="SSF52540">
    <property type="entry name" value="P-loop containing nucleoside triphosphate hydrolases"/>
    <property type="match status" value="1"/>
</dbReference>
<sequence length="800" mass="93122">MKKLKKTERGTGMPTNNKIKRLKKSNGINHKSLLDFIVYNSIEANKEVDSKNQLENNSREAEESRTNSKFNYSRGISDKVEKVEENIDHLEEKNTNPLYPPVKDTPIQKLSEDNYMPNIEEKSSELEEDKENSVVFDAKNQVIILNAKNRKAFIYFEKVEDTKVDVNLAKDGKIPVYPVYELILKRARRPEAKTLRIKLIWRRNEKGNVEWHIENYGAVVNQIYEFLSSSKKDKHITKDMVKLALDYLINEIPHEPKEVDIVDYVQSDPELRQLFNELKRNPIKFVLDHTDNIVGNEELKIKILYAVVSSVLPPLEQSIYRIHLIINGNFGVGKSSTVESVLNLFFNNADGFSDYIVYKATRFTRNALGHLDVDNLDGKVFYLVQMDYAEGVNYLREALDMGYLITIYPCRDSNTGEIKQCENIIKGMPVFISTNVSANLDDQLLSRVLQLYLPRKTDNETIHKVFIKKVTKPKRKVDITKIKLVTYAWLKSLPKDVAIPENVAEKMWEFYARYFNLEKIKKDEINNIFRPIDHFRNLVHVHALIHGHDVVRENDVDEVISLFKKDLILSAFLLSELDLKIMKFLRDIGAVEEENGKTPHMVRTLVVASEFKMYVRSMKNILDRLANNGLLIKELEEGRTSLWCLSRYGLNVVNDLLEGEQQQESEAKPWENFFQPPEEKYDYIVSKIADKPEWTVEELRTMLQQHAEANTDDLVNKWIKLLEETKVIRKISENKYKALVKWKAIDSETKELVYEEEESCEAYDGQPYDENNKVMRLCLSIGNAYIENTEDGKRIFRVIK</sequence>
<dbReference type="InterPro" id="IPR027417">
    <property type="entry name" value="P-loop_NTPase"/>
</dbReference>
<gene>
    <name evidence="2" type="ORF">SJAV_13200</name>
</gene>
<evidence type="ECO:0000256" key="1">
    <source>
        <dbReference type="SAM" id="MobiDB-lite"/>
    </source>
</evidence>
<dbReference type="EMBL" id="AP031322">
    <property type="protein sequence ID" value="BFH73376.1"/>
    <property type="molecule type" value="Genomic_DNA"/>
</dbReference>
<name>A0AAT9GRD4_9CREN</name>
<proteinExistence type="predicted"/>